<sequence>MEHARLSSLLVIALYQKVTDGKCGRLRTRIRPINENKLKRDELNKASYTIIQGGPTPNNLFSEFDTEPLGTASLAQVHRAKLKDGTEVAVKVQHHFVRKNIQIDITWMELVLKAMAKIFPEFQMQWLIDETRKNIMKELDFLQEGRNAEKKHKIDKADLCRKLGDLYSHMIFISGFVHSDPHPGNILVRKDPGAKDVTVFLLDHGLYAKNMSQFNRSSFTLTFAVEILGIDVFHDCNEGWLDLGPCTQGMKIHAKNDKNTEVYLPPLAFGERRYFAPIQDSEQSLLEYVYDLIWKAVESYIPASYLDTVFDVPHPVKDVRHQDAILYHVKECILGRSVSEASVEEEAEVDVKSGATKATAKAPKDKEVKKKVEAPKVKFEMKLSGDTILASTGRLVPFETIGDRPPDLGEIIVLVSSNNLPASDDLPIVFVNIEALFGVPVDTFKKLKISQLYTKWSLGGEEHCSEPQFFKANKELNFNDHHAVPLPCDVAFQIISDFLDTCFQIELRGIRYVQKSDDCPKFFGYDKEDRDFGIVAPKKPPNDETDIIIATTKIDVRSLAKGFNVLIRGEFDLYPPSLSVENIGREAVCSNDINGIRSPVKPEMVVQSYIILEAQMTLQVCMGFVGCRPHRLQRSYSRMFCLVKKTDVIMAMLRQVTELNDEIALSMLPDELLTGFSLDIGDTVIFYAEGLKDGAILKVWEKTEDFYPDVKPVFSTSSKYSSRIYPSLLHTAIPFAVLKMCVPLSALLACPPVYARPVLPVLTRFAALKFGRLVAGGLKTAPSRCDMPTAEELVSFRLELCVPPRPINNMYQDVMKCNSWKFQKKVASKPLNEGQHIYWKLNNSCSNQLKKYRKELLCEKNWNFMPTIIEISQERLNNKTSRHRHYWYAQAQATLQKRLQYASEKKPVAKNVPQVVGGKSSGIVTTARITHATPAALYAHAPSRYWEDDSRVPPTVRKDCKDIAMQLVENEPGRSINVIMGGGRRHFLPTVTPDPEHPSREGRRLDGRNLAEDWAREKKRRRLRAQYIHTKDQLAKLDSRSVDYLLGLFEYSHMEFNAERGTATDAEEGTSSGSTVKADDPSLADMTRAALSILLKNDKGFFLLIEGGRIDHAHHYNNPYRALDETLELETALLAALERVNPAETLIVVTADHGHVMTFGGQATPRGHPVLGADTMVSDIDGLRYTTLLYGSGPGHAEPRAIPANSSITSADAVHAAAVPRQWATHGGEDVPIYALGPMATILFAGVVEQSYIPHAIAYAACLAHQSRRCQEKTNFTQPQVQLPKCVAPEVSSVAADDNRDASGGRRVVVASSVMSDERVTRSDAHKPPLNLIISVIVTFSTVQLIIN</sequence>
<keyword evidence="2" id="KW-1185">Reference proteome</keyword>
<name>A0ACC0JC22_CHOFU</name>
<evidence type="ECO:0000313" key="2">
    <source>
        <dbReference type="Proteomes" id="UP001064048"/>
    </source>
</evidence>
<protein>
    <submittedName>
        <fullName evidence="1">Uncharacterized protein</fullName>
    </submittedName>
</protein>
<accession>A0ACC0JC22</accession>
<evidence type="ECO:0000313" key="1">
    <source>
        <dbReference type="EMBL" id="KAI8421632.1"/>
    </source>
</evidence>
<dbReference type="Proteomes" id="UP001064048">
    <property type="component" value="Chromosome 16"/>
</dbReference>
<dbReference type="EMBL" id="CM046116">
    <property type="protein sequence ID" value="KAI8421632.1"/>
    <property type="molecule type" value="Genomic_DNA"/>
</dbReference>
<reference evidence="1 2" key="1">
    <citation type="journal article" date="2022" name="Genome Biol. Evol.">
        <title>The Spruce Budworm Genome: Reconstructing the Evolutionary History of Antifreeze Proteins.</title>
        <authorList>
            <person name="Beliveau C."/>
            <person name="Gagne P."/>
            <person name="Picq S."/>
            <person name="Vernygora O."/>
            <person name="Keeling C.I."/>
            <person name="Pinkney K."/>
            <person name="Doucet D."/>
            <person name="Wen F."/>
            <person name="Johnston J.S."/>
            <person name="Maaroufi H."/>
            <person name="Boyle B."/>
            <person name="Laroche J."/>
            <person name="Dewar K."/>
            <person name="Juretic N."/>
            <person name="Blackburn G."/>
            <person name="Nisole A."/>
            <person name="Brunet B."/>
            <person name="Brandao M."/>
            <person name="Lumley L."/>
            <person name="Duan J."/>
            <person name="Quan G."/>
            <person name="Lucarotti C.J."/>
            <person name="Roe A.D."/>
            <person name="Sperling F.A.H."/>
            <person name="Levesque R.C."/>
            <person name="Cusson M."/>
        </authorList>
    </citation>
    <scope>NUCLEOTIDE SEQUENCE [LARGE SCALE GENOMIC DNA]</scope>
    <source>
        <strain evidence="1">Glfc:IPQL:Cfum</strain>
    </source>
</reference>
<proteinExistence type="predicted"/>
<organism evidence="1 2">
    <name type="scientific">Choristoneura fumiferana</name>
    <name type="common">Spruce budworm moth</name>
    <name type="synonym">Archips fumiferana</name>
    <dbReference type="NCBI Taxonomy" id="7141"/>
    <lineage>
        <taxon>Eukaryota</taxon>
        <taxon>Metazoa</taxon>
        <taxon>Ecdysozoa</taxon>
        <taxon>Arthropoda</taxon>
        <taxon>Hexapoda</taxon>
        <taxon>Insecta</taxon>
        <taxon>Pterygota</taxon>
        <taxon>Neoptera</taxon>
        <taxon>Endopterygota</taxon>
        <taxon>Lepidoptera</taxon>
        <taxon>Glossata</taxon>
        <taxon>Ditrysia</taxon>
        <taxon>Tortricoidea</taxon>
        <taxon>Tortricidae</taxon>
        <taxon>Tortricinae</taxon>
        <taxon>Choristoneura</taxon>
    </lineage>
</organism>
<gene>
    <name evidence="1" type="ORF">MSG28_009634</name>
</gene>
<comment type="caution">
    <text evidence="1">The sequence shown here is derived from an EMBL/GenBank/DDBJ whole genome shotgun (WGS) entry which is preliminary data.</text>
</comment>